<dbReference type="AlphaFoldDB" id="A0A0K9XFM2"/>
<dbReference type="PROSITE" id="PS51387">
    <property type="entry name" value="FAD_PCMH"/>
    <property type="match status" value="1"/>
</dbReference>
<name>A0A0K9XFM2_9ACTN</name>
<evidence type="ECO:0000259" key="6">
    <source>
        <dbReference type="PROSITE" id="PS51387"/>
    </source>
</evidence>
<dbReference type="PANTHER" id="PTHR42973">
    <property type="entry name" value="BINDING OXIDOREDUCTASE, PUTATIVE (AFU_ORTHOLOGUE AFUA_1G17690)-RELATED"/>
    <property type="match status" value="1"/>
</dbReference>
<keyword evidence="4" id="KW-0274">FAD</keyword>
<dbReference type="Gene3D" id="3.30.465.10">
    <property type="match status" value="1"/>
</dbReference>
<keyword evidence="8" id="KW-1185">Reference proteome</keyword>
<dbReference type="GO" id="GO:0016491">
    <property type="term" value="F:oxidoreductase activity"/>
    <property type="evidence" value="ECO:0007669"/>
    <property type="project" value="UniProtKB-KW"/>
</dbReference>
<dbReference type="Pfam" id="PF01565">
    <property type="entry name" value="FAD_binding_4"/>
    <property type="match status" value="1"/>
</dbReference>
<dbReference type="InterPro" id="IPR016169">
    <property type="entry name" value="FAD-bd_PCMH_sub2"/>
</dbReference>
<dbReference type="InterPro" id="IPR050416">
    <property type="entry name" value="FAD-linked_Oxidoreductase"/>
</dbReference>
<dbReference type="InterPro" id="IPR006094">
    <property type="entry name" value="Oxid_FAD_bind_N"/>
</dbReference>
<dbReference type="PROSITE" id="PS00862">
    <property type="entry name" value="OX2_COVAL_FAD"/>
    <property type="match status" value="1"/>
</dbReference>
<dbReference type="STRING" id="1678637.AC230_11450"/>
<comment type="cofactor">
    <cofactor evidence="1">
        <name>FAD</name>
        <dbReference type="ChEBI" id="CHEBI:57692"/>
    </cofactor>
</comment>
<evidence type="ECO:0000256" key="2">
    <source>
        <dbReference type="ARBA" id="ARBA00005466"/>
    </source>
</evidence>
<evidence type="ECO:0000256" key="5">
    <source>
        <dbReference type="ARBA" id="ARBA00023002"/>
    </source>
</evidence>
<dbReference type="RefSeq" id="WP_049716021.1">
    <property type="nucleotide sequence ID" value="NZ_LFXA01000007.1"/>
</dbReference>
<keyword evidence="3" id="KW-0285">Flavoprotein</keyword>
<dbReference type="InterPro" id="IPR006093">
    <property type="entry name" value="Oxy_OxRdtase_FAD_BS"/>
</dbReference>
<evidence type="ECO:0000256" key="3">
    <source>
        <dbReference type="ARBA" id="ARBA00022630"/>
    </source>
</evidence>
<organism evidence="7 8">
    <name type="scientific">Streptomyces caatingaensis</name>
    <dbReference type="NCBI Taxonomy" id="1678637"/>
    <lineage>
        <taxon>Bacteria</taxon>
        <taxon>Bacillati</taxon>
        <taxon>Actinomycetota</taxon>
        <taxon>Actinomycetes</taxon>
        <taxon>Kitasatosporales</taxon>
        <taxon>Streptomycetaceae</taxon>
        <taxon>Streptomyces</taxon>
    </lineage>
</organism>
<evidence type="ECO:0000313" key="7">
    <source>
        <dbReference type="EMBL" id="KNB52170.1"/>
    </source>
</evidence>
<dbReference type="EMBL" id="LFXA01000007">
    <property type="protein sequence ID" value="KNB52170.1"/>
    <property type="molecule type" value="Genomic_DNA"/>
</dbReference>
<accession>A0A0K9XFM2</accession>
<dbReference type="SUPFAM" id="SSF56176">
    <property type="entry name" value="FAD-binding/transporter-associated domain-like"/>
    <property type="match status" value="1"/>
</dbReference>
<comment type="caution">
    <text evidence="7">The sequence shown here is derived from an EMBL/GenBank/DDBJ whole genome shotgun (WGS) entry which is preliminary data.</text>
</comment>
<dbReference type="GO" id="GO:0071949">
    <property type="term" value="F:FAD binding"/>
    <property type="evidence" value="ECO:0007669"/>
    <property type="project" value="InterPro"/>
</dbReference>
<dbReference type="Proteomes" id="UP000037288">
    <property type="component" value="Unassembled WGS sequence"/>
</dbReference>
<dbReference type="OrthoDB" id="9775082at2"/>
<sequence length="468" mass="49063">MTARPTAEDRTAPAGDLPAAVRGEVLTPGDAGFDAGRAGFQTAARHRPALLVRAAGPDDVAAAVAHAAARSLPIAVQATGHGLSVPADGGVLIDTSALRGVRVDPVARTARVAAGTPFADVVDAAARYGLAPLNGSSPGVGAVGYALGGGLPLLGRRFGHAADHVRAVELVTPDGRPRRVTADSDPELFRGLRGAGANFGVVTALETGLVPVTRIHGGELVFDLARTPDLMDVYRRWTRTLPEELTSSVALTVHPDLPALPPRLRGRHLAQVRIACTAEPAVAEALVAPLRALGPLSDGVAEMPYTECGTIYHDPPRPHAYLGDNVLVRDFDGACAEAATRLAGPASPAPCVLEVRHLGGALARPPAAPDAVGHRAAGYLVRVLTPLALADERDAADLHRTVLDVFARERLGRCPNLVYGGWTRDAGEAPATDFWEPADHRRLAALKSRTDPDNLLRFNRNILPLRER</sequence>
<proteinExistence type="inferred from homology"/>
<dbReference type="Gene3D" id="3.40.462.20">
    <property type="match status" value="1"/>
</dbReference>
<evidence type="ECO:0000256" key="4">
    <source>
        <dbReference type="ARBA" id="ARBA00022827"/>
    </source>
</evidence>
<dbReference type="PATRIC" id="fig|1678637.3.peg.2474"/>
<protein>
    <recommendedName>
        <fullName evidence="6">FAD-binding PCMH-type domain-containing protein</fullName>
    </recommendedName>
</protein>
<keyword evidence="5" id="KW-0560">Oxidoreductase</keyword>
<evidence type="ECO:0000313" key="8">
    <source>
        <dbReference type="Proteomes" id="UP000037288"/>
    </source>
</evidence>
<dbReference type="PANTHER" id="PTHR42973:SF39">
    <property type="entry name" value="FAD-BINDING PCMH-TYPE DOMAIN-CONTAINING PROTEIN"/>
    <property type="match status" value="1"/>
</dbReference>
<dbReference type="InterPro" id="IPR016167">
    <property type="entry name" value="FAD-bd_PCMH_sub1"/>
</dbReference>
<dbReference type="InterPro" id="IPR036318">
    <property type="entry name" value="FAD-bd_PCMH-like_sf"/>
</dbReference>
<evidence type="ECO:0000256" key="1">
    <source>
        <dbReference type="ARBA" id="ARBA00001974"/>
    </source>
</evidence>
<reference evidence="8" key="1">
    <citation type="submission" date="2015-07" db="EMBL/GenBank/DDBJ databases">
        <title>Draft genome sequence of Streptomyces sp. CMAA 1322, a bacterium isolated from Caatinga biome, from dry forest semiarid of Brazil.</title>
        <authorList>
            <person name="Santos S.N."/>
            <person name="Gacesa R."/>
            <person name="Taketani R.G."/>
            <person name="Long P.F."/>
            <person name="Melo I.S."/>
        </authorList>
    </citation>
    <scope>NUCLEOTIDE SEQUENCE [LARGE SCALE GENOMIC DNA]</scope>
    <source>
        <strain evidence="8">CMAA 1322</strain>
    </source>
</reference>
<gene>
    <name evidence="7" type="ORF">AC230_11450</name>
</gene>
<comment type="similarity">
    <text evidence="2">Belongs to the oxygen-dependent FAD-linked oxidoreductase family.</text>
</comment>
<dbReference type="Gene3D" id="3.30.43.10">
    <property type="entry name" value="Uridine Diphospho-n-acetylenolpyruvylglucosamine Reductase, domain 2"/>
    <property type="match status" value="1"/>
</dbReference>
<dbReference type="InterPro" id="IPR016166">
    <property type="entry name" value="FAD-bd_PCMH"/>
</dbReference>
<feature type="domain" description="FAD-binding PCMH-type" evidence="6">
    <location>
        <begin position="44"/>
        <end position="212"/>
    </location>
</feature>